<name>A0ABM6LUG7_9GAMM</name>
<dbReference type="Proteomes" id="UP000197717">
    <property type="component" value="Chromosome"/>
</dbReference>
<dbReference type="RefSeq" id="WP_088768603.1">
    <property type="nucleotide sequence ID" value="NZ_CP022133.1"/>
</dbReference>
<dbReference type="InterPro" id="IPR009875">
    <property type="entry name" value="PilZ_domain"/>
</dbReference>
<proteinExistence type="predicted"/>
<reference evidence="2 3" key="1">
    <citation type="submission" date="2017-06" db="EMBL/GenBank/DDBJ databases">
        <title>Complete genome sequence of Idiomarina piscisalsi strain 10PY1A isolated from soil of Soudi Arabia.</title>
        <authorList>
            <person name="Kim M.-C."/>
            <person name="Jung B.K."/>
            <person name="Budiyanto F."/>
            <person name="Nzila A."/>
            <person name="Shin J.-H."/>
        </authorList>
    </citation>
    <scope>NUCLEOTIDE SEQUENCE [LARGE SCALE GENOMIC DNA]</scope>
    <source>
        <strain evidence="2 3">10PY1A</strain>
    </source>
</reference>
<evidence type="ECO:0000259" key="1">
    <source>
        <dbReference type="Pfam" id="PF07238"/>
    </source>
</evidence>
<evidence type="ECO:0000313" key="3">
    <source>
        <dbReference type="Proteomes" id="UP000197717"/>
    </source>
</evidence>
<sequence>MTLNAALQTLVDELKTEYHRSQFESVFKRKTKHLSGPEKLKVKMAITELAKPALGVVDLRKKVPYDVFPYPFQGRTHYFHNRAQQLFEQGLKAYKGVFTEDTKQQILALKNQYNETGIANAPATSLDSFIAGHPYARREERMNFVSPVSFTLADGQVFNASTVDISTNGLQLKVESDDQVKSLLFAQLDVCFSGLSENFVMSSDPCVQYRVVAVENSEPYVYLRLKRLETDSNKAFRTFIDELIEQYKHRYKVNIDHSLQRVKARAYEALWANAYSGLKMVLPDNKLTCCVLASEANRTLLNSWQKHVPSALSQLMALPWVRQEHDALKLERKQSRRQLCFFRLSLPLNKRWHEYLIPVADLSNEDDWLPSLFALKQAGYPVQAYALTLTYDRHRMSTFAELQKLALPMVNEVKVDKLALSKLKPYQLNEQSEVKVSVVPSDDSNLEEQFGNALSNALFVHKDGTKWLPKVAGLMPFSEGLPTAFKDAGFWLSDSEKVLGGRQLQRQLMDNLRRTNEPVDLPAIVVLRISHLPGKETVIGRSLNTYKTFSEAAEYVNFLNDDGDILAFHISGSRSNACLSDAVRSELSYISRYLPHRASEFEAEFLQCKAVLTVSDVTESVIALAALVQQPNNVLQQAN</sequence>
<keyword evidence="3" id="KW-1185">Reference proteome</keyword>
<organism evidence="2 3">
    <name type="scientific">Idiomarina piscisalsi</name>
    <dbReference type="NCBI Taxonomy" id="1096243"/>
    <lineage>
        <taxon>Bacteria</taxon>
        <taxon>Pseudomonadati</taxon>
        <taxon>Pseudomonadota</taxon>
        <taxon>Gammaproteobacteria</taxon>
        <taxon>Alteromonadales</taxon>
        <taxon>Idiomarinaceae</taxon>
        <taxon>Idiomarina</taxon>
    </lineage>
</organism>
<gene>
    <name evidence="2" type="ORF">CEW91_08765</name>
</gene>
<protein>
    <submittedName>
        <fullName evidence="2">Glycosyltransferase</fullName>
    </submittedName>
</protein>
<dbReference type="Pfam" id="PF07238">
    <property type="entry name" value="PilZ"/>
    <property type="match status" value="1"/>
</dbReference>
<dbReference type="Gene3D" id="2.40.10.220">
    <property type="entry name" value="predicted glycosyltransferase like domains"/>
    <property type="match status" value="1"/>
</dbReference>
<accession>A0ABM6LUG7</accession>
<dbReference type="EMBL" id="CP022133">
    <property type="protein sequence ID" value="ASG66223.1"/>
    <property type="molecule type" value="Genomic_DNA"/>
</dbReference>
<feature type="domain" description="PilZ" evidence="1">
    <location>
        <begin position="137"/>
        <end position="240"/>
    </location>
</feature>
<evidence type="ECO:0000313" key="2">
    <source>
        <dbReference type="EMBL" id="ASG66223.1"/>
    </source>
</evidence>